<evidence type="ECO:0000256" key="10">
    <source>
        <dbReference type="SAM" id="MobiDB-lite"/>
    </source>
</evidence>
<keyword evidence="4 8" id="KW-0805">Transcription regulation</keyword>
<protein>
    <recommendedName>
        <fullName evidence="3 8">Mediator of RNA polymerase II transcription subunit 4</fullName>
    </recommendedName>
    <alternativeName>
        <fullName evidence="7 8">Mediator complex subunit 4</fullName>
    </alternativeName>
</protein>
<keyword evidence="6 8" id="KW-0539">Nucleus</keyword>
<keyword evidence="8" id="KW-0010">Activator</keyword>
<dbReference type="AlphaFoldDB" id="A0A1E4TEN5"/>
<keyword evidence="9" id="KW-0175">Coiled coil</keyword>
<dbReference type="GO" id="GO:0003712">
    <property type="term" value="F:transcription coregulator activity"/>
    <property type="evidence" value="ECO:0007669"/>
    <property type="project" value="InterPro"/>
</dbReference>
<keyword evidence="12" id="KW-1185">Reference proteome</keyword>
<dbReference type="Proteomes" id="UP000095023">
    <property type="component" value="Unassembled WGS sequence"/>
</dbReference>
<evidence type="ECO:0000256" key="4">
    <source>
        <dbReference type="ARBA" id="ARBA00023015"/>
    </source>
</evidence>
<dbReference type="PANTHER" id="PTHR13208">
    <property type="entry name" value="MEDIATOR OF RNA POLYMERASE II TRANSCRIPTION SUBUNIT 4"/>
    <property type="match status" value="1"/>
</dbReference>
<comment type="subcellular location">
    <subcellularLocation>
        <location evidence="1 8">Nucleus</location>
    </subcellularLocation>
</comment>
<comment type="function">
    <text evidence="8">Component of the Mediator complex, a coactivator involved in the regulated transcription of nearly all RNA polymerase II-dependent genes. Mediator functions as a bridge to convey information from gene-specific regulatory proteins to the basal RNA polymerase II transcription machinery. Mediator is recruited to promoters by direct interactions with regulatory proteins and serves as a scaffold for the assembly of a functional preinitiation complex with RNA polymerase II and the general transcription factors.</text>
</comment>
<proteinExistence type="inferred from homology"/>
<feature type="coiled-coil region" evidence="9">
    <location>
        <begin position="28"/>
        <end position="58"/>
    </location>
</feature>
<organism evidence="11 12">
    <name type="scientific">Tortispora caseinolytica NRRL Y-17796</name>
    <dbReference type="NCBI Taxonomy" id="767744"/>
    <lineage>
        <taxon>Eukaryota</taxon>
        <taxon>Fungi</taxon>
        <taxon>Dikarya</taxon>
        <taxon>Ascomycota</taxon>
        <taxon>Saccharomycotina</taxon>
        <taxon>Trigonopsidomycetes</taxon>
        <taxon>Trigonopsidales</taxon>
        <taxon>Trigonopsidaceae</taxon>
        <taxon>Tortispora</taxon>
    </lineage>
</organism>
<dbReference type="GO" id="GO:0016592">
    <property type="term" value="C:mediator complex"/>
    <property type="evidence" value="ECO:0007669"/>
    <property type="project" value="InterPro"/>
</dbReference>
<dbReference type="Pfam" id="PF10018">
    <property type="entry name" value="Med4"/>
    <property type="match status" value="1"/>
</dbReference>
<evidence type="ECO:0000256" key="2">
    <source>
        <dbReference type="ARBA" id="ARBA00009626"/>
    </source>
</evidence>
<evidence type="ECO:0000256" key="6">
    <source>
        <dbReference type="ARBA" id="ARBA00023242"/>
    </source>
</evidence>
<evidence type="ECO:0000313" key="11">
    <source>
        <dbReference type="EMBL" id="ODV90225.1"/>
    </source>
</evidence>
<feature type="region of interest" description="Disordered" evidence="10">
    <location>
        <begin position="141"/>
        <end position="180"/>
    </location>
</feature>
<evidence type="ECO:0000256" key="1">
    <source>
        <dbReference type="ARBA" id="ARBA00004123"/>
    </source>
</evidence>
<feature type="region of interest" description="Disordered" evidence="10">
    <location>
        <begin position="202"/>
        <end position="250"/>
    </location>
</feature>
<dbReference type="InterPro" id="IPR019258">
    <property type="entry name" value="Mediator_Med4"/>
</dbReference>
<evidence type="ECO:0000256" key="8">
    <source>
        <dbReference type="RuleBase" id="RU364141"/>
    </source>
</evidence>
<dbReference type="OrthoDB" id="1929813at2759"/>
<evidence type="ECO:0000313" key="12">
    <source>
        <dbReference type="Proteomes" id="UP000095023"/>
    </source>
</evidence>
<dbReference type="EMBL" id="KV453842">
    <property type="protein sequence ID" value="ODV90225.1"/>
    <property type="molecule type" value="Genomic_DNA"/>
</dbReference>
<evidence type="ECO:0000256" key="3">
    <source>
        <dbReference type="ARBA" id="ARBA00020629"/>
    </source>
</evidence>
<evidence type="ECO:0000256" key="7">
    <source>
        <dbReference type="ARBA" id="ARBA00031257"/>
    </source>
</evidence>
<evidence type="ECO:0000256" key="5">
    <source>
        <dbReference type="ARBA" id="ARBA00023163"/>
    </source>
</evidence>
<evidence type="ECO:0000256" key="9">
    <source>
        <dbReference type="SAM" id="Coils"/>
    </source>
</evidence>
<dbReference type="PANTHER" id="PTHR13208:SF2">
    <property type="entry name" value="MEDIATOR OF RNA POLYMERASE II TRANSCRIPTION SUBUNIT 4"/>
    <property type="match status" value="1"/>
</dbReference>
<reference evidence="12" key="1">
    <citation type="submission" date="2016-02" db="EMBL/GenBank/DDBJ databases">
        <title>Comparative genomics of biotechnologically important yeasts.</title>
        <authorList>
            <consortium name="DOE Joint Genome Institute"/>
            <person name="Riley R."/>
            <person name="Haridas S."/>
            <person name="Wolfe K.H."/>
            <person name="Lopes M.R."/>
            <person name="Hittinger C.T."/>
            <person name="Goker M."/>
            <person name="Salamov A."/>
            <person name="Wisecaver J."/>
            <person name="Long T.M."/>
            <person name="Aerts A.L."/>
            <person name="Barry K."/>
            <person name="Choi C."/>
            <person name="Clum A."/>
            <person name="Coughlan A.Y."/>
            <person name="Deshpande S."/>
            <person name="Douglass A.P."/>
            <person name="Hanson S.J."/>
            <person name="Klenk H.-P."/>
            <person name="Labutti K."/>
            <person name="Lapidus A."/>
            <person name="Lindquist E."/>
            <person name="Lipzen A."/>
            <person name="Meier-Kolthoff J.P."/>
            <person name="Ohm R.A."/>
            <person name="Otillar R.P."/>
            <person name="Pangilinan J."/>
            <person name="Peng Y."/>
            <person name="Rokas A."/>
            <person name="Rosa C.A."/>
            <person name="Scheuner C."/>
            <person name="Sibirny A.A."/>
            <person name="Slot J.C."/>
            <person name="Stielow J.B."/>
            <person name="Sun H."/>
            <person name="Kurtzman C.P."/>
            <person name="Blackwell M."/>
            <person name="Jeffries T.W."/>
            <person name="Grigoriev I.V."/>
        </authorList>
    </citation>
    <scope>NUCLEOTIDE SEQUENCE [LARGE SCALE GENOMIC DNA]</scope>
    <source>
        <strain evidence="12">NRRL Y-17796</strain>
    </source>
</reference>
<sequence length="250" mass="27825">MSIGDDLKTALTALLAAFDKYLDAVATYQSHEKHVARLERACEDVNKALSMLEQHQQNHELITQLNEGTQRADSELRNRMKQLVQLRQRLNQLPKPSKVSVPESQKEVSYSELLAYATKISKFTTAPPGYAQAAHAAATAAASADAESQPKLDSPDPDNNRIVPPEYSKPITSVPANFPWPSEDEMRRGCLAEYNLKSLKTERPVENNNLAVEQPHTVTKDESMSPTAHVPMENTNTTVDLDLYDPDDEN</sequence>
<gene>
    <name evidence="8" type="primary">MED4</name>
    <name evidence="11" type="ORF">CANCADRAFT_56786</name>
</gene>
<comment type="subunit">
    <text evidence="8">Component of the Mediator complex.</text>
</comment>
<keyword evidence="5 8" id="KW-0804">Transcription</keyword>
<accession>A0A1E4TEN5</accession>
<comment type="similarity">
    <text evidence="2 8">Belongs to the Mediator complex subunit 4 family.</text>
</comment>
<name>A0A1E4TEN5_9ASCO</name>
<dbReference type="GO" id="GO:0070847">
    <property type="term" value="C:core mediator complex"/>
    <property type="evidence" value="ECO:0007669"/>
    <property type="project" value="TreeGrafter"/>
</dbReference>
<dbReference type="GO" id="GO:0006357">
    <property type="term" value="P:regulation of transcription by RNA polymerase II"/>
    <property type="evidence" value="ECO:0007669"/>
    <property type="project" value="InterPro"/>
</dbReference>